<keyword evidence="1" id="KW-0472">Membrane</keyword>
<dbReference type="RefSeq" id="WP_275276966.1">
    <property type="nucleotide sequence ID" value="NZ_CP119108.1"/>
</dbReference>
<feature type="transmembrane region" description="Helical" evidence="1">
    <location>
        <begin position="113"/>
        <end position="142"/>
    </location>
</feature>
<evidence type="ECO:0000256" key="1">
    <source>
        <dbReference type="SAM" id="Phobius"/>
    </source>
</evidence>
<feature type="transmembrane region" description="Helical" evidence="1">
    <location>
        <begin position="26"/>
        <end position="50"/>
    </location>
</feature>
<gene>
    <name evidence="2" type="ORF">PU630_10205</name>
</gene>
<name>A0ABY8BTX2_9MICO</name>
<protein>
    <recommendedName>
        <fullName evidence="4">DUF4064 domain-containing protein</fullName>
    </recommendedName>
</protein>
<sequence length="150" mass="14749">MSSDLFAPLPEPTDDPFGAAPSSRTLGLVALIVAAVVVLAASIGAAIAGYPLGEAAGHAFASTPVGQSVDPSWMSTLQGWVAVLEVAFWLGTLGGMWALIQGLIAIATGRGRALGIAAAVIAVAGPIVFTAAGTMTMLAGYATAAAMPVG</sequence>
<keyword evidence="1" id="KW-0812">Transmembrane</keyword>
<reference evidence="2 3" key="1">
    <citation type="submission" date="2023-03" db="EMBL/GenBank/DDBJ databases">
        <title>Genome sequence of Microbacterium sp. KACC 23027.</title>
        <authorList>
            <person name="Kim S."/>
            <person name="Heo J."/>
            <person name="Kwon S.-W."/>
        </authorList>
    </citation>
    <scope>NUCLEOTIDE SEQUENCE [LARGE SCALE GENOMIC DNA]</scope>
    <source>
        <strain evidence="2 3">KACC 23027</strain>
    </source>
</reference>
<dbReference type="Proteomes" id="UP001214553">
    <property type="component" value="Chromosome"/>
</dbReference>
<feature type="transmembrane region" description="Helical" evidence="1">
    <location>
        <begin position="80"/>
        <end position="106"/>
    </location>
</feature>
<evidence type="ECO:0000313" key="3">
    <source>
        <dbReference type="Proteomes" id="UP001214553"/>
    </source>
</evidence>
<evidence type="ECO:0000313" key="2">
    <source>
        <dbReference type="EMBL" id="WEG07628.1"/>
    </source>
</evidence>
<proteinExistence type="predicted"/>
<accession>A0ABY8BTX2</accession>
<keyword evidence="1" id="KW-1133">Transmembrane helix</keyword>
<evidence type="ECO:0008006" key="4">
    <source>
        <dbReference type="Google" id="ProtNLM"/>
    </source>
</evidence>
<keyword evidence="3" id="KW-1185">Reference proteome</keyword>
<organism evidence="2 3">
    <name type="scientific">Microbacterium horticulturae</name>
    <dbReference type="NCBI Taxonomy" id="3028316"/>
    <lineage>
        <taxon>Bacteria</taxon>
        <taxon>Bacillati</taxon>
        <taxon>Actinomycetota</taxon>
        <taxon>Actinomycetes</taxon>
        <taxon>Micrococcales</taxon>
        <taxon>Microbacteriaceae</taxon>
        <taxon>Microbacterium</taxon>
    </lineage>
</organism>
<dbReference type="EMBL" id="CP119108">
    <property type="protein sequence ID" value="WEG07628.1"/>
    <property type="molecule type" value="Genomic_DNA"/>
</dbReference>